<sequence length="1402" mass="157765">MYSSRGSNAYGQQSYAGQPAYGQNLGSAYSGSTVGGPDGGSQLSISSRHTSMLASSQEADATAYRAHPSATAHYGGQYGSLYSSTALTGVSQVPSITTKAGTSTLESRGAYTSAVPDSPKFSSGDYVSSSTHGYAHKGGQLYGEKVPDYPVIDRRQYGERQSSYMGRDLQNESTGRYADSVSFAHQSEIYDRIDQAVLLRQEQLLKSQSLQSASLDGNARETDYLAARAAASRHPTQDLITYGGRVDADSRNISLLGASSYNTQHAPSILGAAPRRNADDLVYAQSSSNPGYGVSLPPGRDYAMGKGLHASSLETDYPSSVLPRSGHARIDELKDDRASYLREFELREEERRRERLRDRERDREREKERDRDRDREREREREKERDRERERILERREKERERERKRALEVRRDRSLPRVSRDRRGASLLKEGRPLRRESPQREALHRRRSPVKEKRREYVCKVYTSSLVDEERDYLCIDKRYPRLFISPEFSKAIVYWPKENLQLSIHTPISFEHDFAEEESTSGSKKDSTNLLSEESSKSGHGNIVWNAKFILMSGISKNALEELSSEKISDDRIPHIYNILRFAVLKKDHSFMAIGGPWKSVDGGDPSVDDTSLIHTAQRYAKDVAQLDLQNCQHWNRFLEIHYDRLGKDGLFSHKEVTVLFLPDLSECLPSLDAWREQWLAHQKVVAERDRLLSLRREKMKVKDALKDKNNDSFKDVKLVDKEEKKREASSSGKAKDAEKKEKDGNNSKRNASEATGDTKVEEMKVDKKEEGATAVAQATGGVVTGKKKIIKKVVKQKVVGKTTGDTASKHHNGNEKEDNNANLESSGHQDASASSGVKTFARKKVVKKVVKASVSEDKVAHSEKKVDKETDSSVEKLKDKLDPNSAAAGKDTSVKTVKKKIIKRVPKRKIATVQSNDGKEKDAAESVDGTPSTGKQKADADNMKTEVKSSEKKNISKTAQVVEKSDKTGSSGKVDVKDEKAEKKEVKGAGERSATRKETETDKKKISQKDINDSKSGSLKDDEKSKDVKEKKAKDVKDESRTKSNKELKEKKKPEEPPRHPGFILQTKSSKNSKLRSMSLALETLLDYSDKDVEESTFELSLFAETLCEMLQYQMGCRLLTFLQKLRVKFVRKRLQNKRQREEKRGNETDKMSPSKRLKTEKSSVNNQSTQASETETSNQAHPDDKKEDKNTVEEHIAVEAKTCNLVDPGDEVKTENGTDDDDEDYEEDPEEDPEEEDPEEDPEEDEEMDDVNAPGDSSVQNGTKETSLNAEPVNEKDDNLDKGQPDLKDTETTAKSDKKPAEKVETKADTGEKETPVKLKEASADKELLQAFRFFDRNRVGYIRVEDMRLIIHNLGKFLSHRDVKELVQSALLESNTGRDDRILYYKLVRMSELSKD</sequence>
<dbReference type="OrthoDB" id="21006at2759"/>
<dbReference type="Gramene" id="evm.model.10.437">
    <property type="protein sequence ID" value="cds.evm.model.10.437"/>
    <property type="gene ID" value="evm.TU.10.437"/>
</dbReference>
<dbReference type="Pfam" id="PF14443">
    <property type="entry name" value="DBC1"/>
    <property type="match status" value="1"/>
</dbReference>
<dbReference type="EMBL" id="UZAU01000801">
    <property type="status" value="NOT_ANNOTATED_CDS"/>
    <property type="molecule type" value="Genomic_DNA"/>
</dbReference>
<feature type="region of interest" description="Disordered" evidence="2">
    <location>
        <begin position="1138"/>
        <end position="1323"/>
    </location>
</feature>
<feature type="region of interest" description="Disordered" evidence="2">
    <location>
        <begin position="26"/>
        <end position="56"/>
    </location>
</feature>
<feature type="domain" description="EF-hand" evidence="3">
    <location>
        <begin position="1328"/>
        <end position="1363"/>
    </location>
</feature>
<feature type="compositionally biased region" description="Basic and acidic residues" evidence="2">
    <location>
        <begin position="1143"/>
        <end position="1166"/>
    </location>
</feature>
<feature type="compositionally biased region" description="Basic and acidic residues" evidence="2">
    <location>
        <begin position="760"/>
        <end position="775"/>
    </location>
</feature>
<dbReference type="SMART" id="SM01122">
    <property type="entry name" value="DBC1"/>
    <property type="match status" value="1"/>
</dbReference>
<dbReference type="GO" id="GO:0006355">
    <property type="term" value="P:regulation of DNA-templated transcription"/>
    <property type="evidence" value="ECO:0007669"/>
    <property type="project" value="InterPro"/>
</dbReference>
<keyword evidence="1" id="KW-0175">Coiled coil</keyword>
<proteinExistence type="predicted"/>
<dbReference type="SUPFAM" id="SSF47473">
    <property type="entry name" value="EF-hand"/>
    <property type="match status" value="1"/>
</dbReference>
<dbReference type="Proteomes" id="UP000596661">
    <property type="component" value="Unassembled WGS sequence"/>
</dbReference>
<reference evidence="5" key="1">
    <citation type="submission" date="2018-11" db="EMBL/GenBank/DDBJ databases">
        <authorList>
            <person name="Grassa J C."/>
        </authorList>
    </citation>
    <scope>NUCLEOTIDE SEQUENCE [LARGE SCALE GENOMIC DNA]</scope>
</reference>
<feature type="compositionally biased region" description="Polar residues" evidence="2">
    <location>
        <begin position="1167"/>
        <end position="1185"/>
    </location>
</feature>
<dbReference type="InterPro" id="IPR011992">
    <property type="entry name" value="EF-hand-dom_pair"/>
</dbReference>
<dbReference type="FunFam" id="1.10.238.10:FF:000157">
    <property type="entry name" value="ATP/GTP-binding protein family"/>
    <property type="match status" value="1"/>
</dbReference>
<feature type="compositionally biased region" description="Low complexity" evidence="2">
    <location>
        <begin position="776"/>
        <end position="785"/>
    </location>
</feature>
<dbReference type="EnsemblPlants" id="evm.model.10.437.1.5bd9b13d">
    <property type="protein sequence ID" value="cds.evm.model.10.437.1.5bd9b13d"/>
    <property type="gene ID" value="evm.TU.10.437"/>
</dbReference>
<feature type="region of interest" description="Disordered" evidence="2">
    <location>
        <begin position="724"/>
        <end position="1076"/>
    </location>
</feature>
<evidence type="ECO:0000313" key="4">
    <source>
        <dbReference type="EnsemblPlants" id="cds.evm.model.10.437"/>
    </source>
</evidence>
<evidence type="ECO:0000259" key="3">
    <source>
        <dbReference type="PROSITE" id="PS50222"/>
    </source>
</evidence>
<feature type="compositionally biased region" description="Basic and acidic residues" evidence="2">
    <location>
        <begin position="421"/>
        <end position="444"/>
    </location>
</feature>
<evidence type="ECO:0000256" key="2">
    <source>
        <dbReference type="SAM" id="MobiDB-lite"/>
    </source>
</evidence>
<dbReference type="EnsemblPlants" id="evm.model.10.437">
    <property type="protein sequence ID" value="cds.evm.model.10.437"/>
    <property type="gene ID" value="evm.TU.10.437"/>
</dbReference>
<organism evidence="4 5">
    <name type="scientific">Cannabis sativa</name>
    <name type="common">Hemp</name>
    <name type="synonym">Marijuana</name>
    <dbReference type="NCBI Taxonomy" id="3483"/>
    <lineage>
        <taxon>Eukaryota</taxon>
        <taxon>Viridiplantae</taxon>
        <taxon>Streptophyta</taxon>
        <taxon>Embryophyta</taxon>
        <taxon>Tracheophyta</taxon>
        <taxon>Spermatophyta</taxon>
        <taxon>Magnoliopsida</taxon>
        <taxon>eudicotyledons</taxon>
        <taxon>Gunneridae</taxon>
        <taxon>Pentapetalae</taxon>
        <taxon>rosids</taxon>
        <taxon>fabids</taxon>
        <taxon>Rosales</taxon>
        <taxon>Cannabaceae</taxon>
        <taxon>Cannabis</taxon>
    </lineage>
</organism>
<feature type="compositionally biased region" description="Polar residues" evidence="2">
    <location>
        <begin position="41"/>
        <end position="56"/>
    </location>
</feature>
<dbReference type="Gramene" id="evm.model.10.437.1.5bd9b13d">
    <property type="protein sequence ID" value="cds.evm.model.10.437.1.5bd9b13d"/>
    <property type="gene ID" value="evm.TU.10.437"/>
</dbReference>
<feature type="compositionally biased region" description="Basic and acidic residues" evidence="2">
    <location>
        <begin position="940"/>
        <end position="958"/>
    </location>
</feature>
<feature type="compositionally biased region" description="Basic residues" evidence="2">
    <location>
        <begin position="789"/>
        <end position="799"/>
    </location>
</feature>
<dbReference type="InterPro" id="IPR025954">
    <property type="entry name" value="DBC1/CARP1_inactive_NUDIX"/>
</dbReference>
<dbReference type="GO" id="GO:0005634">
    <property type="term" value="C:nucleus"/>
    <property type="evidence" value="ECO:0007669"/>
    <property type="project" value="TreeGrafter"/>
</dbReference>
<feature type="compositionally biased region" description="Polar residues" evidence="2">
    <location>
        <begin position="824"/>
        <end position="840"/>
    </location>
</feature>
<dbReference type="PROSITE" id="PS50222">
    <property type="entry name" value="EF_HAND_2"/>
    <property type="match status" value="1"/>
</dbReference>
<feature type="compositionally biased region" description="Basic and acidic residues" evidence="2">
    <location>
        <begin position="1186"/>
        <end position="1203"/>
    </location>
</feature>
<feature type="region of interest" description="Disordered" evidence="2">
    <location>
        <begin position="104"/>
        <end position="140"/>
    </location>
</feature>
<dbReference type="OMA" id="GHQIHDR"/>
<accession>A0A803QNT1</accession>
<accession>A0A803QNT0</accession>
<feature type="compositionally biased region" description="Basic and acidic residues" evidence="2">
    <location>
        <begin position="1278"/>
        <end position="1323"/>
    </location>
</feature>
<dbReference type="GO" id="GO:0005509">
    <property type="term" value="F:calcium ion binding"/>
    <property type="evidence" value="ECO:0007669"/>
    <property type="project" value="InterPro"/>
</dbReference>
<evidence type="ECO:0000313" key="5">
    <source>
        <dbReference type="Proteomes" id="UP000596661"/>
    </source>
</evidence>
<feature type="compositionally biased region" description="Basic and acidic residues" evidence="2">
    <location>
        <begin position="724"/>
        <end position="750"/>
    </location>
</feature>
<dbReference type="PANTHER" id="PTHR14304:SF11">
    <property type="entry name" value="SAP DOMAIN-CONTAINING PROTEIN"/>
    <property type="match status" value="1"/>
</dbReference>
<feature type="compositionally biased region" description="Acidic residues" evidence="2">
    <location>
        <begin position="1222"/>
        <end position="1255"/>
    </location>
</feature>
<feature type="compositionally biased region" description="Basic and acidic residues" evidence="2">
    <location>
        <begin position="978"/>
        <end position="1063"/>
    </location>
</feature>
<dbReference type="Pfam" id="PF19256">
    <property type="entry name" value="LAIKA"/>
    <property type="match status" value="1"/>
</dbReference>
<gene>
    <name evidence="4" type="primary">LOC115699413</name>
</gene>
<dbReference type="Gene3D" id="1.10.238.10">
    <property type="entry name" value="EF-hand"/>
    <property type="match status" value="1"/>
</dbReference>
<dbReference type="PANTHER" id="PTHR14304">
    <property type="entry name" value="CELL DIVISION CYCLE AND APOPTOSIS REGULATOR PROTEIN"/>
    <property type="match status" value="1"/>
</dbReference>
<feature type="region of interest" description="Disordered" evidence="2">
    <location>
        <begin position="518"/>
        <end position="541"/>
    </location>
</feature>
<feature type="compositionally biased region" description="Basic residues" evidence="2">
    <location>
        <begin position="844"/>
        <end position="854"/>
    </location>
</feature>
<reference evidence="4" key="2">
    <citation type="submission" date="2021-03" db="UniProtKB">
        <authorList>
            <consortium name="EnsemblPlants"/>
        </authorList>
    </citation>
    <scope>IDENTIFICATION</scope>
</reference>
<evidence type="ECO:0000256" key="1">
    <source>
        <dbReference type="ARBA" id="ARBA00023054"/>
    </source>
</evidence>
<dbReference type="InterPro" id="IPR045353">
    <property type="entry name" value="LAIKA"/>
</dbReference>
<feature type="compositionally biased region" description="Basic residues" evidence="2">
    <location>
        <begin position="900"/>
        <end position="914"/>
    </location>
</feature>
<keyword evidence="5" id="KW-1185">Reference proteome</keyword>
<dbReference type="InterPro" id="IPR002048">
    <property type="entry name" value="EF_hand_dom"/>
</dbReference>
<feature type="compositionally biased region" description="Basic and acidic residues" evidence="2">
    <location>
        <begin position="858"/>
        <end position="886"/>
    </location>
</feature>
<feature type="region of interest" description="Disordered" evidence="2">
    <location>
        <begin position="355"/>
        <end position="384"/>
    </location>
</feature>
<feature type="compositionally biased region" description="Polar residues" evidence="2">
    <location>
        <begin position="1260"/>
        <end position="1274"/>
    </location>
</feature>
<dbReference type="InterPro" id="IPR025224">
    <property type="entry name" value="CCAR1/CCAR2"/>
</dbReference>
<protein>
    <recommendedName>
        <fullName evidence="3">EF-hand domain-containing protein</fullName>
    </recommendedName>
</protein>
<name>A0A803QNT0_CANSA</name>
<feature type="region of interest" description="Disordered" evidence="2">
    <location>
        <begin position="421"/>
        <end position="450"/>
    </location>
</feature>